<feature type="compositionally biased region" description="Basic and acidic residues" evidence="1">
    <location>
        <begin position="158"/>
        <end position="182"/>
    </location>
</feature>
<protein>
    <submittedName>
        <fullName evidence="2">Uncharacterized protein</fullName>
    </submittedName>
</protein>
<comment type="caution">
    <text evidence="2">The sequence shown here is derived from an EMBL/GenBank/DDBJ whole genome shotgun (WGS) entry which is preliminary data.</text>
</comment>
<gene>
    <name evidence="2" type="ORF">EYF80_065964</name>
</gene>
<sequence>MVSSSQVLLPARHPGQGGGPAAGLPVQGHAQKHRDHRRREGGAAAALRPPRRSHRLGGRGVLRARAAAVVRRAAARRAVALQEAQHPAGRQPGQRAPRHGRQGGGGGRRRGHGLDDGGATEDSVPLGGAGRESAVAHGDHPDLQRAQDGAAGHAGAGGHDDVTGSEDLHRRRASADRDDRPHHAARQQLRREPRLATEGVCVCVCVASVHFSKHFKELLDS</sequence>
<name>A0A4Z2E565_9TELE</name>
<dbReference type="Proteomes" id="UP000314294">
    <property type="component" value="Unassembled WGS sequence"/>
</dbReference>
<accession>A0A4Z2E565</accession>
<evidence type="ECO:0000313" key="3">
    <source>
        <dbReference type="Proteomes" id="UP000314294"/>
    </source>
</evidence>
<evidence type="ECO:0000256" key="1">
    <source>
        <dbReference type="SAM" id="MobiDB-lite"/>
    </source>
</evidence>
<proteinExistence type="predicted"/>
<organism evidence="2 3">
    <name type="scientific">Liparis tanakae</name>
    <name type="common">Tanaka's snailfish</name>
    <dbReference type="NCBI Taxonomy" id="230148"/>
    <lineage>
        <taxon>Eukaryota</taxon>
        <taxon>Metazoa</taxon>
        <taxon>Chordata</taxon>
        <taxon>Craniata</taxon>
        <taxon>Vertebrata</taxon>
        <taxon>Euteleostomi</taxon>
        <taxon>Actinopterygii</taxon>
        <taxon>Neopterygii</taxon>
        <taxon>Teleostei</taxon>
        <taxon>Neoteleostei</taxon>
        <taxon>Acanthomorphata</taxon>
        <taxon>Eupercaria</taxon>
        <taxon>Perciformes</taxon>
        <taxon>Cottioidei</taxon>
        <taxon>Cottales</taxon>
        <taxon>Liparidae</taxon>
        <taxon>Liparis</taxon>
    </lineage>
</organism>
<feature type="compositionally biased region" description="Basic residues" evidence="1">
    <location>
        <begin position="96"/>
        <end position="111"/>
    </location>
</feature>
<dbReference type="EMBL" id="SRLO01016962">
    <property type="protein sequence ID" value="TNN23915.1"/>
    <property type="molecule type" value="Genomic_DNA"/>
</dbReference>
<keyword evidence="3" id="KW-1185">Reference proteome</keyword>
<feature type="region of interest" description="Disordered" evidence="1">
    <location>
        <begin position="78"/>
        <end position="191"/>
    </location>
</feature>
<feature type="region of interest" description="Disordered" evidence="1">
    <location>
        <begin position="1"/>
        <end position="60"/>
    </location>
</feature>
<dbReference type="AlphaFoldDB" id="A0A4Z2E565"/>
<evidence type="ECO:0000313" key="2">
    <source>
        <dbReference type="EMBL" id="TNN23915.1"/>
    </source>
</evidence>
<feature type="compositionally biased region" description="Basic residues" evidence="1">
    <location>
        <begin position="30"/>
        <end position="39"/>
    </location>
</feature>
<reference evidence="2 3" key="1">
    <citation type="submission" date="2019-03" db="EMBL/GenBank/DDBJ databases">
        <title>First draft genome of Liparis tanakae, snailfish: a comprehensive survey of snailfish specific genes.</title>
        <authorList>
            <person name="Kim W."/>
            <person name="Song I."/>
            <person name="Jeong J.-H."/>
            <person name="Kim D."/>
            <person name="Kim S."/>
            <person name="Ryu S."/>
            <person name="Song J.Y."/>
            <person name="Lee S.K."/>
        </authorList>
    </citation>
    <scope>NUCLEOTIDE SEQUENCE [LARGE SCALE GENOMIC DNA]</scope>
    <source>
        <tissue evidence="2">Muscle</tissue>
    </source>
</reference>